<keyword evidence="7" id="KW-0472">Membrane</keyword>
<dbReference type="Pfam" id="PF00069">
    <property type="entry name" value="Pkinase"/>
    <property type="match status" value="1"/>
</dbReference>
<name>A0ABQ5KPQ4_9EUKA</name>
<feature type="compositionally biased region" description="Low complexity" evidence="6">
    <location>
        <begin position="453"/>
        <end position="464"/>
    </location>
</feature>
<proteinExistence type="predicted"/>
<dbReference type="InterPro" id="IPR017441">
    <property type="entry name" value="Protein_kinase_ATP_BS"/>
</dbReference>
<feature type="binding site" evidence="5">
    <location>
        <position position="510"/>
    </location>
    <ligand>
        <name>ATP</name>
        <dbReference type="ChEBI" id="CHEBI:30616"/>
    </ligand>
</feature>
<evidence type="ECO:0000256" key="7">
    <source>
        <dbReference type="SAM" id="Phobius"/>
    </source>
</evidence>
<keyword evidence="4 5" id="KW-0067">ATP-binding</keyword>
<feature type="region of interest" description="Disordered" evidence="6">
    <location>
        <begin position="413"/>
        <end position="465"/>
    </location>
</feature>
<evidence type="ECO:0000256" key="6">
    <source>
        <dbReference type="SAM" id="MobiDB-lite"/>
    </source>
</evidence>
<feature type="non-terminal residue" evidence="9">
    <location>
        <position position="1"/>
    </location>
</feature>
<evidence type="ECO:0000256" key="4">
    <source>
        <dbReference type="ARBA" id="ARBA00022840"/>
    </source>
</evidence>
<evidence type="ECO:0000256" key="3">
    <source>
        <dbReference type="ARBA" id="ARBA00022741"/>
    </source>
</evidence>
<organism evidence="9 10">
    <name type="scientific">Aduncisulcus paluster</name>
    <dbReference type="NCBI Taxonomy" id="2918883"/>
    <lineage>
        <taxon>Eukaryota</taxon>
        <taxon>Metamonada</taxon>
        <taxon>Carpediemonas-like organisms</taxon>
        <taxon>Aduncisulcus</taxon>
    </lineage>
</organism>
<gene>
    <name evidence="9" type="ORF">ADUPG1_007820</name>
</gene>
<feature type="domain" description="Protein kinase" evidence="8">
    <location>
        <begin position="481"/>
        <end position="843"/>
    </location>
</feature>
<evidence type="ECO:0000313" key="10">
    <source>
        <dbReference type="Proteomes" id="UP001057375"/>
    </source>
</evidence>
<dbReference type="EMBL" id="BQXS01010817">
    <property type="protein sequence ID" value="GKT34470.1"/>
    <property type="molecule type" value="Genomic_DNA"/>
</dbReference>
<dbReference type="InterPro" id="IPR011009">
    <property type="entry name" value="Kinase-like_dom_sf"/>
</dbReference>
<dbReference type="PROSITE" id="PS00107">
    <property type="entry name" value="PROTEIN_KINASE_ATP"/>
    <property type="match status" value="1"/>
</dbReference>
<feature type="compositionally biased region" description="Low complexity" evidence="6">
    <location>
        <begin position="425"/>
        <end position="440"/>
    </location>
</feature>
<dbReference type="Gene3D" id="3.80.10.10">
    <property type="entry name" value="Ribonuclease Inhibitor"/>
    <property type="match status" value="1"/>
</dbReference>
<dbReference type="InterPro" id="IPR032675">
    <property type="entry name" value="LRR_dom_sf"/>
</dbReference>
<feature type="transmembrane region" description="Helical" evidence="7">
    <location>
        <begin position="369"/>
        <end position="389"/>
    </location>
</feature>
<dbReference type="InterPro" id="IPR000719">
    <property type="entry name" value="Prot_kinase_dom"/>
</dbReference>
<reference evidence="9" key="1">
    <citation type="submission" date="2022-03" db="EMBL/GenBank/DDBJ databases">
        <title>Draft genome sequence of Aduncisulcus paluster, a free-living microaerophilic Fornicata.</title>
        <authorList>
            <person name="Yuyama I."/>
            <person name="Kume K."/>
            <person name="Tamura T."/>
            <person name="Inagaki Y."/>
            <person name="Hashimoto T."/>
        </authorList>
    </citation>
    <scope>NUCLEOTIDE SEQUENCE</scope>
    <source>
        <strain evidence="9">NY0171</strain>
    </source>
</reference>
<dbReference type="Pfam" id="PF00560">
    <property type="entry name" value="LRR_1"/>
    <property type="match status" value="1"/>
</dbReference>
<feature type="region of interest" description="Disordered" evidence="6">
    <location>
        <begin position="600"/>
        <end position="621"/>
    </location>
</feature>
<dbReference type="Gene3D" id="1.10.510.10">
    <property type="entry name" value="Transferase(Phosphotransferase) domain 1"/>
    <property type="match status" value="2"/>
</dbReference>
<evidence type="ECO:0000259" key="8">
    <source>
        <dbReference type="PROSITE" id="PS50011"/>
    </source>
</evidence>
<dbReference type="PANTHER" id="PTHR24361">
    <property type="entry name" value="MITOGEN-ACTIVATED KINASE KINASE KINASE"/>
    <property type="match status" value="1"/>
</dbReference>
<keyword evidence="3 5" id="KW-0547">Nucleotide-binding</keyword>
<dbReference type="InterPro" id="IPR001611">
    <property type="entry name" value="Leu-rich_rpt"/>
</dbReference>
<evidence type="ECO:0000313" key="9">
    <source>
        <dbReference type="EMBL" id="GKT34470.1"/>
    </source>
</evidence>
<keyword evidence="7" id="KW-0812">Transmembrane</keyword>
<dbReference type="SUPFAM" id="SSF52058">
    <property type="entry name" value="L domain-like"/>
    <property type="match status" value="1"/>
</dbReference>
<evidence type="ECO:0000256" key="1">
    <source>
        <dbReference type="ARBA" id="ARBA00022614"/>
    </source>
</evidence>
<dbReference type="InterPro" id="IPR053235">
    <property type="entry name" value="Ser_Thr_kinase"/>
</dbReference>
<dbReference type="PROSITE" id="PS50011">
    <property type="entry name" value="PROTEIN_KINASE_DOM"/>
    <property type="match status" value="1"/>
</dbReference>
<dbReference type="SMART" id="SM00220">
    <property type="entry name" value="S_TKc"/>
    <property type="match status" value="1"/>
</dbReference>
<dbReference type="InterPro" id="IPR008271">
    <property type="entry name" value="Ser/Thr_kinase_AS"/>
</dbReference>
<keyword evidence="1" id="KW-0433">Leucine-rich repeat</keyword>
<keyword evidence="7" id="KW-1133">Transmembrane helix</keyword>
<accession>A0ABQ5KPQ4</accession>
<keyword evidence="2" id="KW-0677">Repeat</keyword>
<dbReference type="Proteomes" id="UP001057375">
    <property type="component" value="Unassembled WGS sequence"/>
</dbReference>
<dbReference type="PROSITE" id="PS51450">
    <property type="entry name" value="LRR"/>
    <property type="match status" value="2"/>
</dbReference>
<evidence type="ECO:0000256" key="2">
    <source>
        <dbReference type="ARBA" id="ARBA00022737"/>
    </source>
</evidence>
<sequence>GSVSNGDLTCYTVHDDNVRRYLINECLPDGNGDLDSGIISVATMRSKLSCPLDIKNNESFSLNTVATDMLLSSVNSITTLQGLEYATSLTSLTVDGYDLSNVNDSYEYDKLVIQILAKAVTFGTIDSGLKSLSASGCNLSAVSDVLDLTPIADGDSATQPFKLTSLDLSNNSISDVSVLITSDLFPADTLTTLDISGNSICNIDNVVSALQTKFTNLSSVTYSDQTCHCSASVSSSSFQVCREVYPDRWAVECWNGYYLDKTTGSCVKACDIGYAANENGECAFISSSSFSKFSSSQPTLSDDSVEIGLKSSTSLSNISRCSVCENDPYRMAVLEVGASYVECSCRSLYKGDDCTTQNIIFYGEYTSKLWWIITLGAVGLIVGGIIIYWKCSRIMGYDFCLFGDIKPPIGQDFSKSESGGTQNNVKVSETKSSVSSDTVVQRSSIHPHGQIGSSSSDDPSTSCSRHVPKVESMTLTSASSITPLCTIGKGGFGEVQLVEVKDVHITCVLKKMLKVADEEVVKSCRKEFKVQLQLFTNPKCFNRIPRPLYILDLLDEDYKGVFGFLMEFCIGGSIIDFARSWCAEGKKVHSISRTVLEDKDSEYSGSDSDSDSDSSSTRIDPMTLDPLRVSALCVGMIECLSEVFKAKRSLAHRDIKPDNFLVRVEPKTIDCTIVLSDLGLAQIHDSISSSTTSKSFVDISKSEITEDKHKSKPKRSICGTLVYNSCEALEGIQSQESDAYSLGLTILTMFEGCNPFLQIPVLQKLDSEILFVKKLKELIKNDMGPKLSNSRLFRTLKTIESGKFKPVYSCLNEIFEGLTKVDIDERMSVHEACDKVQSIKPLLPKIGEGWKCPSIDDIIAQQRKIYGGSIGTIGDDLKGVDLKKDWDKST</sequence>
<evidence type="ECO:0000256" key="5">
    <source>
        <dbReference type="PROSITE-ProRule" id="PRU10141"/>
    </source>
</evidence>
<dbReference type="PROSITE" id="PS00108">
    <property type="entry name" value="PROTEIN_KINASE_ST"/>
    <property type="match status" value="1"/>
</dbReference>
<comment type="caution">
    <text evidence="9">The sequence shown here is derived from an EMBL/GenBank/DDBJ whole genome shotgun (WGS) entry which is preliminary data.</text>
</comment>
<dbReference type="SUPFAM" id="SSF56112">
    <property type="entry name" value="Protein kinase-like (PK-like)"/>
    <property type="match status" value="1"/>
</dbReference>
<protein>
    <recommendedName>
        <fullName evidence="8">Protein kinase domain-containing protein</fullName>
    </recommendedName>
</protein>
<keyword evidence="10" id="KW-1185">Reference proteome</keyword>